<name>K0JYG3_SACES</name>
<organism evidence="2 3">
    <name type="scientific">Saccharothrix espanaensis (strain ATCC 51144 / DSM 44229 / JCM 9112 / NBRC 15066 / NRRL 15764)</name>
    <dbReference type="NCBI Taxonomy" id="1179773"/>
    <lineage>
        <taxon>Bacteria</taxon>
        <taxon>Bacillati</taxon>
        <taxon>Actinomycetota</taxon>
        <taxon>Actinomycetes</taxon>
        <taxon>Pseudonocardiales</taxon>
        <taxon>Pseudonocardiaceae</taxon>
        <taxon>Saccharothrix</taxon>
    </lineage>
</organism>
<dbReference type="STRING" id="1179773.BN6_30500"/>
<dbReference type="InterPro" id="IPR047718">
    <property type="entry name" value="RsbA-like_anti_sig"/>
</dbReference>
<reference evidence="2 3" key="1">
    <citation type="journal article" date="2012" name="BMC Genomics">
        <title>Complete genome sequence of Saccharothrix espanaensis DSM 44229T and comparison to the other completely sequenced Pseudonocardiaceae.</title>
        <authorList>
            <person name="Strobel T."/>
            <person name="Al-Dilaimi A."/>
            <person name="Blom J."/>
            <person name="Gessner A."/>
            <person name="Kalinowski J."/>
            <person name="Luzhetska M."/>
            <person name="Puhler A."/>
            <person name="Szczepanowski R."/>
            <person name="Bechthold A."/>
            <person name="Ruckert C."/>
        </authorList>
    </citation>
    <scope>NUCLEOTIDE SEQUENCE [LARGE SCALE GENOMIC DNA]</scope>
    <source>
        <strain evidence="3">ATCC 51144 / DSM 44229 / JCM 9112 / NBRC 15066 / NRRL 15764</strain>
    </source>
</reference>
<gene>
    <name evidence="2" type="ordered locus">BN6_30500</name>
</gene>
<dbReference type="NCBIfam" id="NF041045">
    <property type="entry name" value="RsbA_anti_sig"/>
    <property type="match status" value="1"/>
</dbReference>
<evidence type="ECO:0000313" key="3">
    <source>
        <dbReference type="Proteomes" id="UP000006281"/>
    </source>
</evidence>
<accession>K0JYG3</accession>
<sequence>MSNEHFRHDAAVYADDDEFLTMSVPFVEDGLALGEPVLVTTTPANLELLRSALGERAHRFDFAETAYFGRRPPARATEFIRYWQRKAGPVGRNVRVLAEPLWAGRTRADVRAWRRMEAGLNVVLADTNVWMICPYDARVVGEEGLAHALRTHPTHVRGTDVLESPDYVEPGEYARACDAVPMPPRPDDVETLPLGGDPNALRRFVFEHAARLGLTEQHAALLTVAVGEALRFVGDDGHLALWPAGGSVVCELSGASAVDVAPFAGFRPPELTAAAEPGEGLWVTRQICESVEVRTEGGVTVLRLQLPGPRSAELAGPAHR</sequence>
<protein>
    <recommendedName>
        <fullName evidence="1">MEDS domain-containing protein</fullName>
    </recommendedName>
</protein>
<feature type="domain" description="MEDS" evidence="1">
    <location>
        <begin position="7"/>
        <end position="153"/>
    </location>
</feature>
<evidence type="ECO:0000259" key="1">
    <source>
        <dbReference type="Pfam" id="PF14417"/>
    </source>
</evidence>
<proteinExistence type="predicted"/>
<dbReference type="RefSeq" id="WP_015100469.1">
    <property type="nucleotide sequence ID" value="NC_019673.1"/>
</dbReference>
<dbReference type="Proteomes" id="UP000006281">
    <property type="component" value="Chromosome"/>
</dbReference>
<dbReference type="InterPro" id="IPR025847">
    <property type="entry name" value="MEDS_domain"/>
</dbReference>
<dbReference type="AlphaFoldDB" id="K0JYG3"/>
<keyword evidence="3" id="KW-1185">Reference proteome</keyword>
<dbReference type="KEGG" id="sesp:BN6_30500"/>
<dbReference type="OrthoDB" id="4088450at2"/>
<dbReference type="eggNOG" id="COG2172">
    <property type="taxonomic scope" value="Bacteria"/>
</dbReference>
<evidence type="ECO:0000313" key="2">
    <source>
        <dbReference type="EMBL" id="CCH30357.1"/>
    </source>
</evidence>
<dbReference type="PATRIC" id="fig|1179773.3.peg.3047"/>
<dbReference type="HOGENOM" id="CLU_072253_0_0_11"/>
<dbReference type="Pfam" id="PF14417">
    <property type="entry name" value="MEDS"/>
    <property type="match status" value="1"/>
</dbReference>
<dbReference type="EMBL" id="HE804045">
    <property type="protein sequence ID" value="CCH30357.1"/>
    <property type="molecule type" value="Genomic_DNA"/>
</dbReference>